<protein>
    <submittedName>
        <fullName evidence="2">Uncharacterized protein</fullName>
    </submittedName>
</protein>
<proteinExistence type="predicted"/>
<sequence length="88" mass="9483">MLMWLFESPLIFSGLVGLGVVLYLTLMTYNIYLPTILLLGGVIGYSVYYAHTHCTCPVPVSVVMSQPTSPVTTTSMPVSVVASTPVSR</sequence>
<name>A0A6C0BL46_9ZZZZ</name>
<feature type="transmembrane region" description="Helical" evidence="1">
    <location>
        <begin position="6"/>
        <end position="24"/>
    </location>
</feature>
<dbReference type="EMBL" id="MN739178">
    <property type="protein sequence ID" value="QHS92394.1"/>
    <property type="molecule type" value="Genomic_DNA"/>
</dbReference>
<keyword evidence="1" id="KW-0812">Transmembrane</keyword>
<evidence type="ECO:0000313" key="2">
    <source>
        <dbReference type="EMBL" id="QHS92394.1"/>
    </source>
</evidence>
<keyword evidence="1" id="KW-0472">Membrane</keyword>
<keyword evidence="1" id="KW-1133">Transmembrane helix</keyword>
<accession>A0A6C0BL46</accession>
<feature type="transmembrane region" description="Helical" evidence="1">
    <location>
        <begin position="31"/>
        <end position="51"/>
    </location>
</feature>
<reference evidence="2" key="1">
    <citation type="journal article" date="2020" name="Nature">
        <title>Giant virus diversity and host interactions through global metagenomics.</title>
        <authorList>
            <person name="Schulz F."/>
            <person name="Roux S."/>
            <person name="Paez-Espino D."/>
            <person name="Jungbluth S."/>
            <person name="Walsh D.A."/>
            <person name="Denef V.J."/>
            <person name="McMahon K.D."/>
            <person name="Konstantinidis K.T."/>
            <person name="Eloe-Fadrosh E.A."/>
            <person name="Kyrpides N.C."/>
            <person name="Woyke T."/>
        </authorList>
    </citation>
    <scope>NUCLEOTIDE SEQUENCE</scope>
    <source>
        <strain evidence="2">GVMAG-M-3300014204-73</strain>
    </source>
</reference>
<dbReference type="AlphaFoldDB" id="A0A6C0BL46"/>
<evidence type="ECO:0000256" key="1">
    <source>
        <dbReference type="SAM" id="Phobius"/>
    </source>
</evidence>
<organism evidence="2">
    <name type="scientific">viral metagenome</name>
    <dbReference type="NCBI Taxonomy" id="1070528"/>
    <lineage>
        <taxon>unclassified sequences</taxon>
        <taxon>metagenomes</taxon>
        <taxon>organismal metagenomes</taxon>
    </lineage>
</organism>